<dbReference type="InterPro" id="IPR013149">
    <property type="entry name" value="ADH-like_C"/>
</dbReference>
<gene>
    <name evidence="8" type="ORF">PsYK624_041500</name>
</gene>
<protein>
    <submittedName>
        <fullName evidence="8">GroES-like domain-containing protein</fullName>
    </submittedName>
</protein>
<dbReference type="EMBL" id="BPQB01000008">
    <property type="protein sequence ID" value="GJE88067.1"/>
    <property type="molecule type" value="Genomic_DNA"/>
</dbReference>
<dbReference type="InterPro" id="IPR036291">
    <property type="entry name" value="NAD(P)-bd_dom_sf"/>
</dbReference>
<keyword evidence="4" id="KW-0862">Zinc</keyword>
<dbReference type="AlphaFoldDB" id="A0A9P3G4Q4"/>
<dbReference type="InterPro" id="IPR011032">
    <property type="entry name" value="GroES-like_sf"/>
</dbReference>
<keyword evidence="6" id="KW-0520">NAD</keyword>
<evidence type="ECO:0000256" key="2">
    <source>
        <dbReference type="ARBA" id="ARBA00008072"/>
    </source>
</evidence>
<organism evidence="8 9">
    <name type="scientific">Phanerochaete sordida</name>
    <dbReference type="NCBI Taxonomy" id="48140"/>
    <lineage>
        <taxon>Eukaryota</taxon>
        <taxon>Fungi</taxon>
        <taxon>Dikarya</taxon>
        <taxon>Basidiomycota</taxon>
        <taxon>Agaricomycotina</taxon>
        <taxon>Agaricomycetes</taxon>
        <taxon>Polyporales</taxon>
        <taxon>Phanerochaetaceae</taxon>
        <taxon>Phanerochaete</taxon>
    </lineage>
</organism>
<dbReference type="GO" id="GO:0046872">
    <property type="term" value="F:metal ion binding"/>
    <property type="evidence" value="ECO:0007669"/>
    <property type="project" value="UniProtKB-KW"/>
</dbReference>
<dbReference type="Pfam" id="PF00107">
    <property type="entry name" value="ADH_zinc_N"/>
    <property type="match status" value="1"/>
</dbReference>
<evidence type="ECO:0000256" key="3">
    <source>
        <dbReference type="ARBA" id="ARBA00022723"/>
    </source>
</evidence>
<dbReference type="OrthoDB" id="1560166at2759"/>
<evidence type="ECO:0000256" key="4">
    <source>
        <dbReference type="ARBA" id="ARBA00022833"/>
    </source>
</evidence>
<evidence type="ECO:0000256" key="6">
    <source>
        <dbReference type="ARBA" id="ARBA00023027"/>
    </source>
</evidence>
<sequence>MSSFQPPKSYTAYQWEAANTPLTRTERPWKDPEHGEVVVKVLACGVCGTDGGLHTGKLGPVQFPLIPGHEVVGDVVSIHPSVEEFKVGDRVGAPWQRAYCGSCSHCKKGVLLGCDKLMMFSTGGSFDGGIAEYLRVPTSGICHLPKDIDPAEAAPLMCAGVTVFKGMENLNIKPGSTVAIQGVGGLGHLAVQYSKAMGFRTIAISTSSDKRDLSLKLGADIFIDESTQNAAEELQKLGGANVIVTTAPRAEAIIRMIGGLAFEGKLLVLSLPLDAALFQPVALPGKRLSIHGWFVGTAEDCCETVKYSARHNVKVLVEKFPMAKAEEAFQHREKAHFRAVILPWE</sequence>
<evidence type="ECO:0000313" key="9">
    <source>
        <dbReference type="Proteomes" id="UP000703269"/>
    </source>
</evidence>
<keyword evidence="9" id="KW-1185">Reference proteome</keyword>
<comment type="caution">
    <text evidence="8">The sequence shown here is derived from an EMBL/GenBank/DDBJ whole genome shotgun (WGS) entry which is preliminary data.</text>
</comment>
<keyword evidence="3" id="KW-0479">Metal-binding</keyword>
<feature type="domain" description="Enoyl reductase (ER)" evidence="7">
    <location>
        <begin position="17"/>
        <end position="341"/>
    </location>
</feature>
<dbReference type="SUPFAM" id="SSF50129">
    <property type="entry name" value="GroES-like"/>
    <property type="match status" value="1"/>
</dbReference>
<name>A0A9P3G4Q4_9APHY</name>
<proteinExistence type="inferred from homology"/>
<evidence type="ECO:0000313" key="8">
    <source>
        <dbReference type="EMBL" id="GJE88067.1"/>
    </source>
</evidence>
<dbReference type="InterPro" id="IPR020843">
    <property type="entry name" value="ER"/>
</dbReference>
<dbReference type="Proteomes" id="UP000703269">
    <property type="component" value="Unassembled WGS sequence"/>
</dbReference>
<dbReference type="SUPFAM" id="SSF51735">
    <property type="entry name" value="NAD(P)-binding Rossmann-fold domains"/>
    <property type="match status" value="1"/>
</dbReference>
<accession>A0A9P3G4Q4</accession>
<comment type="similarity">
    <text evidence="2">Belongs to the zinc-containing alcohol dehydrogenase family.</text>
</comment>
<dbReference type="PANTHER" id="PTHR42940:SF7">
    <property type="entry name" value="ALCOHOL DEHYDROGENASE-LIKE N-TERMINAL DOMAIN-CONTAINING PROTEIN"/>
    <property type="match status" value="1"/>
</dbReference>
<dbReference type="Pfam" id="PF08240">
    <property type="entry name" value="ADH_N"/>
    <property type="match status" value="1"/>
</dbReference>
<dbReference type="SMART" id="SM00829">
    <property type="entry name" value="PKS_ER"/>
    <property type="match status" value="1"/>
</dbReference>
<comment type="cofactor">
    <cofactor evidence="1">
        <name>Zn(2+)</name>
        <dbReference type="ChEBI" id="CHEBI:29105"/>
    </cofactor>
</comment>
<dbReference type="Gene3D" id="3.40.50.720">
    <property type="entry name" value="NAD(P)-binding Rossmann-like Domain"/>
    <property type="match status" value="1"/>
</dbReference>
<dbReference type="PANTHER" id="PTHR42940">
    <property type="entry name" value="ALCOHOL DEHYDROGENASE 1-RELATED"/>
    <property type="match status" value="1"/>
</dbReference>
<dbReference type="Gene3D" id="3.90.180.10">
    <property type="entry name" value="Medium-chain alcohol dehydrogenases, catalytic domain"/>
    <property type="match status" value="1"/>
</dbReference>
<dbReference type="GO" id="GO:0005737">
    <property type="term" value="C:cytoplasm"/>
    <property type="evidence" value="ECO:0007669"/>
    <property type="project" value="TreeGrafter"/>
</dbReference>
<dbReference type="GO" id="GO:0004022">
    <property type="term" value="F:alcohol dehydrogenase (NAD+) activity"/>
    <property type="evidence" value="ECO:0007669"/>
    <property type="project" value="TreeGrafter"/>
</dbReference>
<dbReference type="FunFam" id="3.40.50.720:FF:000039">
    <property type="entry name" value="Alcohol dehydrogenase AdhP"/>
    <property type="match status" value="1"/>
</dbReference>
<keyword evidence="5" id="KW-0560">Oxidoreductase</keyword>
<dbReference type="InterPro" id="IPR013154">
    <property type="entry name" value="ADH-like_N"/>
</dbReference>
<evidence type="ECO:0000256" key="5">
    <source>
        <dbReference type="ARBA" id="ARBA00023002"/>
    </source>
</evidence>
<evidence type="ECO:0000256" key="1">
    <source>
        <dbReference type="ARBA" id="ARBA00001947"/>
    </source>
</evidence>
<reference evidence="8 9" key="1">
    <citation type="submission" date="2021-08" db="EMBL/GenBank/DDBJ databases">
        <title>Draft Genome Sequence of Phanerochaete sordida strain YK-624.</title>
        <authorList>
            <person name="Mori T."/>
            <person name="Dohra H."/>
            <person name="Suzuki T."/>
            <person name="Kawagishi H."/>
            <person name="Hirai H."/>
        </authorList>
    </citation>
    <scope>NUCLEOTIDE SEQUENCE [LARGE SCALE GENOMIC DNA]</scope>
    <source>
        <strain evidence="8 9">YK-624</strain>
    </source>
</reference>
<evidence type="ECO:0000259" key="7">
    <source>
        <dbReference type="SMART" id="SM00829"/>
    </source>
</evidence>